<name>A0AAD9RZH0_9HYME</name>
<accession>A0AAD9RZH0</accession>
<evidence type="ECO:0000256" key="10">
    <source>
        <dbReference type="ARBA" id="ARBA00023128"/>
    </source>
</evidence>
<evidence type="ECO:0000256" key="2">
    <source>
        <dbReference type="ARBA" id="ARBA00004496"/>
    </source>
</evidence>
<sequence length="269" mass="30736">MLVGPPLDFSFKKATNIKDLANQRPQTIRTVKAPTRTSKDRFATSTIWLSNNLLKSMEGLENLVRAVLEDPTSLSWLDLSFNDINEIGDDIAKFPNLKILYLHGNNISNINDILKLRKLCNMRALTLHGNPVETLSYYRGYIINVMPQLVNLDFSRITKSEKRQALPTGFFKVIEPALQTYNLLKKMSSEMKVLEKPQLRNLLLSHVKFHFFGMIAFAGGCTLLYKFLGADVRKRKYEAFYKTYDPDASFKKMCESGYMDSCGTPRARS</sequence>
<keyword evidence="4" id="KW-0963">Cytoplasm</keyword>
<proteinExistence type="predicted"/>
<gene>
    <name evidence="13" type="ORF">KPH14_001667</name>
</gene>
<dbReference type="Gene3D" id="4.10.93.10">
    <property type="entry name" value="Mitochondrial cytochrome c oxidase subunit VIc/VIIs"/>
    <property type="match status" value="1"/>
</dbReference>
<dbReference type="PANTHER" id="PTHR46545">
    <property type="entry name" value="LEUCINE-RICH REPEAT-CONTAINING PROTEIN 51"/>
    <property type="match status" value="1"/>
</dbReference>
<evidence type="ECO:0000256" key="1">
    <source>
        <dbReference type="ARBA" id="ARBA00004273"/>
    </source>
</evidence>
<evidence type="ECO:0000256" key="3">
    <source>
        <dbReference type="ARBA" id="ARBA00014223"/>
    </source>
</evidence>
<evidence type="ECO:0000256" key="5">
    <source>
        <dbReference type="ARBA" id="ARBA00022614"/>
    </source>
</evidence>
<keyword evidence="14" id="KW-1185">Reference proteome</keyword>
<keyword evidence="6 12" id="KW-0812">Transmembrane</keyword>
<dbReference type="PROSITE" id="PS51450">
    <property type="entry name" value="LRR"/>
    <property type="match status" value="2"/>
</dbReference>
<dbReference type="Gene3D" id="3.80.10.10">
    <property type="entry name" value="Ribonuclease Inhibitor"/>
    <property type="match status" value="1"/>
</dbReference>
<dbReference type="SUPFAM" id="SSF81415">
    <property type="entry name" value="Mitochondrial cytochrome c oxidase subunit VIc"/>
    <property type="match status" value="1"/>
</dbReference>
<keyword evidence="11 12" id="KW-0472">Membrane</keyword>
<keyword evidence="7" id="KW-0677">Repeat</keyword>
<evidence type="ECO:0000256" key="4">
    <source>
        <dbReference type="ARBA" id="ARBA00022490"/>
    </source>
</evidence>
<evidence type="ECO:0000256" key="12">
    <source>
        <dbReference type="SAM" id="Phobius"/>
    </source>
</evidence>
<protein>
    <recommendedName>
        <fullName evidence="3">Leucine-rich repeat-containing protein 51</fullName>
    </recommendedName>
</protein>
<dbReference type="EMBL" id="JAIFRP010000002">
    <property type="protein sequence ID" value="KAK2588791.1"/>
    <property type="molecule type" value="Genomic_DNA"/>
</dbReference>
<keyword evidence="8" id="KW-0999">Mitochondrion inner membrane</keyword>
<reference evidence="13" key="2">
    <citation type="journal article" date="2023" name="Commun. Biol.">
        <title>Intrasexual cuticular hydrocarbon dimorphism in a wasp sheds light on hydrocarbon biosynthesis genes in Hymenoptera.</title>
        <authorList>
            <person name="Moris V.C."/>
            <person name="Podsiadlowski L."/>
            <person name="Martin S."/>
            <person name="Oeyen J.P."/>
            <person name="Donath A."/>
            <person name="Petersen M."/>
            <person name="Wilbrandt J."/>
            <person name="Misof B."/>
            <person name="Liedtke D."/>
            <person name="Thamm M."/>
            <person name="Scheiner R."/>
            <person name="Schmitt T."/>
            <person name="Niehuis O."/>
        </authorList>
    </citation>
    <scope>NUCLEOTIDE SEQUENCE</scope>
    <source>
        <strain evidence="13">GBR_01_08_01A</strain>
    </source>
</reference>
<keyword evidence="5" id="KW-0433">Leucine-rich repeat</keyword>
<evidence type="ECO:0000256" key="6">
    <source>
        <dbReference type="ARBA" id="ARBA00022692"/>
    </source>
</evidence>
<dbReference type="GO" id="GO:0005743">
    <property type="term" value="C:mitochondrial inner membrane"/>
    <property type="evidence" value="ECO:0007669"/>
    <property type="project" value="UniProtKB-SubCell"/>
</dbReference>
<dbReference type="InterPro" id="IPR032675">
    <property type="entry name" value="LRR_dom_sf"/>
</dbReference>
<evidence type="ECO:0000256" key="7">
    <source>
        <dbReference type="ARBA" id="ARBA00022737"/>
    </source>
</evidence>
<evidence type="ECO:0000256" key="11">
    <source>
        <dbReference type="ARBA" id="ARBA00023136"/>
    </source>
</evidence>
<comment type="caution">
    <text evidence="13">The sequence shown here is derived from an EMBL/GenBank/DDBJ whole genome shotgun (WGS) entry which is preliminary data.</text>
</comment>
<dbReference type="Pfam" id="PF02937">
    <property type="entry name" value="COX6C"/>
    <property type="match status" value="1"/>
</dbReference>
<dbReference type="Pfam" id="PF14580">
    <property type="entry name" value="LRR_9"/>
    <property type="match status" value="1"/>
</dbReference>
<dbReference type="InterPro" id="IPR001611">
    <property type="entry name" value="Leu-rich_rpt"/>
</dbReference>
<keyword evidence="10" id="KW-0496">Mitochondrion</keyword>
<evidence type="ECO:0000256" key="9">
    <source>
        <dbReference type="ARBA" id="ARBA00022989"/>
    </source>
</evidence>
<evidence type="ECO:0000313" key="14">
    <source>
        <dbReference type="Proteomes" id="UP001258017"/>
    </source>
</evidence>
<dbReference type="AlphaFoldDB" id="A0AAD9RZH0"/>
<evidence type="ECO:0000313" key="13">
    <source>
        <dbReference type="EMBL" id="KAK2588791.1"/>
    </source>
</evidence>
<keyword evidence="9 12" id="KW-1133">Transmembrane helix</keyword>
<dbReference type="InterPro" id="IPR034884">
    <property type="entry name" value="Cytochrome_c_oxidase_VIc/VIIs"/>
</dbReference>
<organism evidence="13 14">
    <name type="scientific">Odynerus spinipes</name>
    <dbReference type="NCBI Taxonomy" id="1348599"/>
    <lineage>
        <taxon>Eukaryota</taxon>
        <taxon>Metazoa</taxon>
        <taxon>Ecdysozoa</taxon>
        <taxon>Arthropoda</taxon>
        <taxon>Hexapoda</taxon>
        <taxon>Insecta</taxon>
        <taxon>Pterygota</taxon>
        <taxon>Neoptera</taxon>
        <taxon>Endopterygota</taxon>
        <taxon>Hymenoptera</taxon>
        <taxon>Apocrita</taxon>
        <taxon>Aculeata</taxon>
        <taxon>Vespoidea</taxon>
        <taxon>Vespidae</taxon>
        <taxon>Eumeninae</taxon>
        <taxon>Odynerus</taxon>
    </lineage>
</organism>
<feature type="transmembrane region" description="Helical" evidence="12">
    <location>
        <begin position="209"/>
        <end position="228"/>
    </location>
</feature>
<comment type="subcellular location">
    <subcellularLocation>
        <location evidence="2">Cytoplasm</location>
    </subcellularLocation>
    <subcellularLocation>
        <location evidence="1">Mitochondrion inner membrane</location>
    </subcellularLocation>
</comment>
<dbReference type="Proteomes" id="UP001258017">
    <property type="component" value="Unassembled WGS sequence"/>
</dbReference>
<reference evidence="13" key="1">
    <citation type="submission" date="2021-08" db="EMBL/GenBank/DDBJ databases">
        <authorList>
            <person name="Misof B."/>
            <person name="Oliver O."/>
            <person name="Podsiadlowski L."/>
            <person name="Donath A."/>
            <person name="Peters R."/>
            <person name="Mayer C."/>
            <person name="Rust J."/>
            <person name="Gunkel S."/>
            <person name="Lesny P."/>
            <person name="Martin S."/>
            <person name="Oeyen J.P."/>
            <person name="Petersen M."/>
            <person name="Panagiotis P."/>
            <person name="Wilbrandt J."/>
            <person name="Tanja T."/>
        </authorList>
    </citation>
    <scope>NUCLEOTIDE SEQUENCE</scope>
    <source>
        <strain evidence="13">GBR_01_08_01A</strain>
        <tissue evidence="13">Thorax + abdomen</tissue>
    </source>
</reference>
<dbReference type="InterPro" id="IPR037169">
    <property type="entry name" value="Cytochrome_c_oxidase_VIc_sf"/>
</dbReference>
<dbReference type="PANTHER" id="PTHR46545:SF1">
    <property type="entry name" value="LEUCINE-RICH REPEAT-CONTAINING PROTEIN 51"/>
    <property type="match status" value="1"/>
</dbReference>
<evidence type="ECO:0000256" key="8">
    <source>
        <dbReference type="ARBA" id="ARBA00022792"/>
    </source>
</evidence>
<dbReference type="SUPFAM" id="SSF52058">
    <property type="entry name" value="L domain-like"/>
    <property type="match status" value="1"/>
</dbReference>